<keyword evidence="3" id="KW-1185">Reference proteome</keyword>
<feature type="transmembrane region" description="Helical" evidence="1">
    <location>
        <begin position="201"/>
        <end position="220"/>
    </location>
</feature>
<keyword evidence="1" id="KW-0812">Transmembrane</keyword>
<feature type="transmembrane region" description="Helical" evidence="1">
    <location>
        <begin position="316"/>
        <end position="337"/>
    </location>
</feature>
<comment type="caution">
    <text evidence="2">The sequence shown here is derived from an EMBL/GenBank/DDBJ whole genome shotgun (WGS) entry which is preliminary data.</text>
</comment>
<keyword evidence="1" id="KW-0472">Membrane</keyword>
<reference evidence="2 3" key="2">
    <citation type="submission" date="2019-09" db="EMBL/GenBank/DDBJ databases">
        <authorList>
            <person name="Jin C."/>
        </authorList>
    </citation>
    <scope>NUCLEOTIDE SEQUENCE [LARGE SCALE GENOMIC DNA]</scope>
    <source>
        <strain evidence="2 3">BN140002</strain>
    </source>
</reference>
<gene>
    <name evidence="2" type="ORF">F0L46_24840</name>
</gene>
<evidence type="ECO:0000313" key="3">
    <source>
        <dbReference type="Proteomes" id="UP000323142"/>
    </source>
</evidence>
<dbReference type="OrthoDB" id="7462354at2"/>
<dbReference type="RefSeq" id="WP_149822318.1">
    <property type="nucleotide sequence ID" value="NZ_VUOA01000056.1"/>
</dbReference>
<feature type="transmembrane region" description="Helical" evidence="1">
    <location>
        <begin position="20"/>
        <end position="42"/>
    </location>
</feature>
<feature type="transmembrane region" description="Helical" evidence="1">
    <location>
        <begin position="227"/>
        <end position="247"/>
    </location>
</feature>
<dbReference type="EMBL" id="VUOA01000056">
    <property type="protein sequence ID" value="KAA2233160.1"/>
    <property type="molecule type" value="Genomic_DNA"/>
</dbReference>
<sequence>MPAVPPPIDAAAAFRNERGAFFRILIRGALLQLPTFGFYRFWLLTEMRRHLWSRTSLGGVPFAYTGQPRELLVGFLVATALLVPAYVAYAIVGLVAEAWQAFASVPLFLVFWFFGHFALYRARAYKVSRTQFRGLRFWMDGSGLAYAVRAILWDVAVVASLGLAYPWRAASLERYKMAHTSFGTLKGGFTGTGANLFRRGAVYWLVGLAAVGLAAALAFATAEQPSAALPAGAGVAVLAAMVLYPLLMGVHLRWQVEGTRFGALRFESRLTAGGVFWIYLKAALIIQGFLIAAGIVLGITVAVLGDTPKDQFTPGLVLGFAVIALVYLAMLLGFGVLKRFYVDRGVWQAVADTTTASGVGVLDTAAAAGAPAGSVGAGLADALDLSGGL</sequence>
<accession>A0A5B2V3F1</accession>
<evidence type="ECO:0000313" key="2">
    <source>
        <dbReference type="EMBL" id="KAA2233160.1"/>
    </source>
</evidence>
<name>A0A5B2V3F1_9HYPH</name>
<dbReference type="AlphaFoldDB" id="A0A5B2V3F1"/>
<protein>
    <submittedName>
        <fullName evidence="2">DUF898 domain-containing protein</fullName>
    </submittedName>
</protein>
<proteinExistence type="predicted"/>
<feature type="transmembrane region" description="Helical" evidence="1">
    <location>
        <begin position="71"/>
        <end position="92"/>
    </location>
</feature>
<reference evidence="2 3" key="1">
    <citation type="submission" date="2019-09" db="EMBL/GenBank/DDBJ databases">
        <title>Salinarimonas rosea gen. nov., sp. nov., a new member of the a-2 subgroup of the Proteobacteria.</title>
        <authorList>
            <person name="Liu J."/>
        </authorList>
    </citation>
    <scope>NUCLEOTIDE SEQUENCE [LARGE SCALE GENOMIC DNA]</scope>
    <source>
        <strain evidence="2 3">BN140002</strain>
    </source>
</reference>
<feature type="transmembrane region" description="Helical" evidence="1">
    <location>
        <begin position="98"/>
        <end position="122"/>
    </location>
</feature>
<organism evidence="2 3">
    <name type="scientific">Salinarimonas soli</name>
    <dbReference type="NCBI Taxonomy" id="1638099"/>
    <lineage>
        <taxon>Bacteria</taxon>
        <taxon>Pseudomonadati</taxon>
        <taxon>Pseudomonadota</taxon>
        <taxon>Alphaproteobacteria</taxon>
        <taxon>Hyphomicrobiales</taxon>
        <taxon>Salinarimonadaceae</taxon>
        <taxon>Salinarimonas</taxon>
    </lineage>
</organism>
<dbReference type="Proteomes" id="UP000323142">
    <property type="component" value="Unassembled WGS sequence"/>
</dbReference>
<dbReference type="InterPro" id="IPR010295">
    <property type="entry name" value="DUF898"/>
</dbReference>
<dbReference type="Pfam" id="PF05987">
    <property type="entry name" value="DUF898"/>
    <property type="match status" value="1"/>
</dbReference>
<keyword evidence="1" id="KW-1133">Transmembrane helix</keyword>
<feature type="transmembrane region" description="Helical" evidence="1">
    <location>
        <begin position="276"/>
        <end position="304"/>
    </location>
</feature>
<evidence type="ECO:0000256" key="1">
    <source>
        <dbReference type="SAM" id="Phobius"/>
    </source>
</evidence>